<sequence>MQRKNKIRVLIVDDSKSFREMVVRNLSADPQIQVIATAGDAFEARDKILKYDLDVLVCDVEMPRMSGIEFIKRLLPQYPLPVVMISDVQVSIEARKVGAWDCVEKPTPRSMKTVENFMMELIQKICLAAGARNIAPKRNSASDLTTETLAALDQSQSYERLIAIGASTGGTEAIFEILKKLPGDCPGILIVQHIPPVFSKMFAERLDSQTPLRCKEAQTGDYLQPGRVYVAPGDQHMRIKRIGEKYRVEVFVGEKVNGHCPSVDVLFDSVAQEAGNRAIGVLLTGMGNDGAKGLLDIRRRGGHTVGQDEASSVVYGMNKVAYNIGAVAVQSALENIHHCILTALKE</sequence>
<keyword evidence="3 6" id="KW-0378">Hydrolase</keyword>
<protein>
    <recommendedName>
        <fullName evidence="6">Protein-glutamate methylesterase/protein-glutamine glutaminase</fullName>
        <ecNumber evidence="6">3.1.1.61</ecNumber>
        <ecNumber evidence="6">3.5.1.44</ecNumber>
    </recommendedName>
</protein>
<dbReference type="HAMAP" id="MF_00099">
    <property type="entry name" value="CheB_chemtxs"/>
    <property type="match status" value="1"/>
</dbReference>
<dbReference type="RefSeq" id="WP_263992468.1">
    <property type="nucleotide sequence ID" value="NZ_CP087994.1"/>
</dbReference>
<dbReference type="PIRSF" id="PIRSF000876">
    <property type="entry name" value="RR_chemtxs_CheB"/>
    <property type="match status" value="1"/>
</dbReference>
<dbReference type="PROSITE" id="PS50110">
    <property type="entry name" value="RESPONSE_REGULATORY"/>
    <property type="match status" value="1"/>
</dbReference>
<evidence type="ECO:0000259" key="10">
    <source>
        <dbReference type="PROSITE" id="PS50122"/>
    </source>
</evidence>
<dbReference type="InterPro" id="IPR035909">
    <property type="entry name" value="CheB_C"/>
</dbReference>
<dbReference type="EC" id="3.5.1.44" evidence="6"/>
<keyword evidence="2 6" id="KW-0145">Chemotaxis</keyword>
<organism evidence="11 12">
    <name type="scientific">Acetobacterium wieringae</name>
    <dbReference type="NCBI Taxonomy" id="52694"/>
    <lineage>
        <taxon>Bacteria</taxon>
        <taxon>Bacillati</taxon>
        <taxon>Bacillota</taxon>
        <taxon>Clostridia</taxon>
        <taxon>Eubacteriales</taxon>
        <taxon>Eubacteriaceae</taxon>
        <taxon>Acetobacterium</taxon>
    </lineage>
</organism>
<comment type="catalytic activity">
    <reaction evidence="6">
        <text>L-glutaminyl-[protein] + H2O = L-glutamyl-[protein] + NH4(+)</text>
        <dbReference type="Rhea" id="RHEA:16441"/>
        <dbReference type="Rhea" id="RHEA-COMP:10207"/>
        <dbReference type="Rhea" id="RHEA-COMP:10208"/>
        <dbReference type="ChEBI" id="CHEBI:15377"/>
        <dbReference type="ChEBI" id="CHEBI:28938"/>
        <dbReference type="ChEBI" id="CHEBI:29973"/>
        <dbReference type="ChEBI" id="CHEBI:30011"/>
        <dbReference type="EC" id="3.5.1.44"/>
    </reaction>
</comment>
<feature type="active site" evidence="6 7">
    <location>
        <position position="289"/>
    </location>
</feature>
<comment type="function">
    <text evidence="6">Involved in chemotaxis. Part of a chemotaxis signal transduction system that modulates chemotaxis in response to various stimuli. Catalyzes the demethylation of specific methylglutamate residues introduced into the chemoreceptors (methyl-accepting chemotaxis proteins or MCP) by CheR. Also mediates the irreversible deamidation of specific glutamine residues to glutamic acid.</text>
</comment>
<evidence type="ECO:0000313" key="11">
    <source>
        <dbReference type="EMBL" id="UYO61576.1"/>
    </source>
</evidence>
<dbReference type="CDD" id="cd16432">
    <property type="entry name" value="CheB_Rec"/>
    <property type="match status" value="1"/>
</dbReference>
<evidence type="ECO:0000256" key="5">
    <source>
        <dbReference type="ARBA" id="ARBA00048267"/>
    </source>
</evidence>
<dbReference type="InterPro" id="IPR011006">
    <property type="entry name" value="CheY-like_superfamily"/>
</dbReference>
<comment type="similarity">
    <text evidence="6">Belongs to the CheB family.</text>
</comment>
<evidence type="ECO:0000256" key="4">
    <source>
        <dbReference type="ARBA" id="ARBA00024867"/>
    </source>
</evidence>
<dbReference type="Gene3D" id="3.40.50.180">
    <property type="entry name" value="Methylesterase CheB, C-terminal domain"/>
    <property type="match status" value="1"/>
</dbReference>
<evidence type="ECO:0000313" key="12">
    <source>
        <dbReference type="Proteomes" id="UP001163550"/>
    </source>
</evidence>
<comment type="function">
    <text evidence="4">May play the central regulatory role in sporulation. It may be an element of the effector pathway responsible for the activation of sporulation genes in response to nutritional stress. Spo0A may act in concert with spo0H (a sigma factor) to control the expression of some genes that are critical to the sporulation process.</text>
</comment>
<comment type="PTM">
    <text evidence="6">Phosphorylated by CheA. Phosphorylation of the N-terminal regulatory domain activates the methylesterase activity.</text>
</comment>
<evidence type="ECO:0000256" key="8">
    <source>
        <dbReference type="PROSITE-ProRule" id="PRU00169"/>
    </source>
</evidence>
<dbReference type="SUPFAM" id="SSF52738">
    <property type="entry name" value="Methylesterase CheB, C-terminal domain"/>
    <property type="match status" value="1"/>
</dbReference>
<dbReference type="Pfam" id="PF00072">
    <property type="entry name" value="Response_reg"/>
    <property type="match status" value="1"/>
</dbReference>
<dbReference type="Proteomes" id="UP001163550">
    <property type="component" value="Chromosome"/>
</dbReference>
<dbReference type="InterPro" id="IPR008248">
    <property type="entry name" value="CheB-like"/>
</dbReference>
<dbReference type="NCBIfam" id="NF001965">
    <property type="entry name" value="PRK00742.1"/>
    <property type="match status" value="1"/>
</dbReference>
<evidence type="ECO:0000256" key="3">
    <source>
        <dbReference type="ARBA" id="ARBA00022801"/>
    </source>
</evidence>
<dbReference type="InterPro" id="IPR000673">
    <property type="entry name" value="Sig_transdc_resp-reg_Me-estase"/>
</dbReference>
<name>A0ABY6HD75_9FIRM</name>
<comment type="subcellular location">
    <subcellularLocation>
        <location evidence="6">Cytoplasm</location>
    </subcellularLocation>
</comment>
<reference evidence="11" key="1">
    <citation type="submission" date="2021-11" db="EMBL/GenBank/DDBJ databases">
        <title>Isoprene-degrading acetogen.</title>
        <authorList>
            <person name="Yang Y."/>
            <person name="Jin H."/>
            <person name="Yan J."/>
        </authorList>
    </citation>
    <scope>NUCLEOTIDE SEQUENCE</scope>
    <source>
        <strain evidence="11">Berkeley</strain>
    </source>
</reference>
<keyword evidence="1 6" id="KW-0963">Cytoplasm</keyword>
<dbReference type="PANTHER" id="PTHR42872:SF6">
    <property type="entry name" value="PROTEIN-GLUTAMATE METHYLESTERASE_PROTEIN-GLUTAMINE GLUTAMINASE"/>
    <property type="match status" value="1"/>
</dbReference>
<feature type="active site" evidence="6 7">
    <location>
        <position position="167"/>
    </location>
</feature>
<dbReference type="EC" id="3.1.1.61" evidence="6"/>
<keyword evidence="6 8" id="KW-0597">Phosphoprotein</keyword>
<dbReference type="InterPro" id="IPR001789">
    <property type="entry name" value="Sig_transdc_resp-reg_receiver"/>
</dbReference>
<comment type="catalytic activity">
    <reaction evidence="5 6">
        <text>[protein]-L-glutamate 5-O-methyl ester + H2O = L-glutamyl-[protein] + methanol + H(+)</text>
        <dbReference type="Rhea" id="RHEA:23236"/>
        <dbReference type="Rhea" id="RHEA-COMP:10208"/>
        <dbReference type="Rhea" id="RHEA-COMP:10311"/>
        <dbReference type="ChEBI" id="CHEBI:15377"/>
        <dbReference type="ChEBI" id="CHEBI:15378"/>
        <dbReference type="ChEBI" id="CHEBI:17790"/>
        <dbReference type="ChEBI" id="CHEBI:29973"/>
        <dbReference type="ChEBI" id="CHEBI:82795"/>
        <dbReference type="EC" id="3.1.1.61"/>
    </reaction>
</comment>
<evidence type="ECO:0000256" key="7">
    <source>
        <dbReference type="PROSITE-ProRule" id="PRU00050"/>
    </source>
</evidence>
<dbReference type="Gene3D" id="3.40.50.2300">
    <property type="match status" value="1"/>
</dbReference>
<gene>
    <name evidence="6" type="primary">cheB</name>
    <name evidence="11" type="ORF">LNN31_12375</name>
</gene>
<evidence type="ECO:0000256" key="1">
    <source>
        <dbReference type="ARBA" id="ARBA00022490"/>
    </source>
</evidence>
<proteinExistence type="inferred from homology"/>
<dbReference type="Pfam" id="PF01339">
    <property type="entry name" value="CheB_methylest"/>
    <property type="match status" value="1"/>
</dbReference>
<accession>A0ABY6HD75</accession>
<feature type="active site" evidence="6 7">
    <location>
        <position position="193"/>
    </location>
</feature>
<keyword evidence="12" id="KW-1185">Reference proteome</keyword>
<feature type="domain" description="CheB-type methylesterase" evidence="10">
    <location>
        <begin position="155"/>
        <end position="346"/>
    </location>
</feature>
<evidence type="ECO:0000256" key="6">
    <source>
        <dbReference type="HAMAP-Rule" id="MF_00099"/>
    </source>
</evidence>
<dbReference type="CDD" id="cd17541">
    <property type="entry name" value="REC_CheB-like"/>
    <property type="match status" value="1"/>
</dbReference>
<dbReference type="PANTHER" id="PTHR42872">
    <property type="entry name" value="PROTEIN-GLUTAMATE METHYLESTERASE/PROTEIN-GLUTAMINE GLUTAMINASE"/>
    <property type="match status" value="1"/>
</dbReference>
<feature type="domain" description="Response regulatory" evidence="9">
    <location>
        <begin position="8"/>
        <end position="120"/>
    </location>
</feature>
<dbReference type="SMART" id="SM00448">
    <property type="entry name" value="REC"/>
    <property type="match status" value="1"/>
</dbReference>
<dbReference type="PROSITE" id="PS50122">
    <property type="entry name" value="CHEB"/>
    <property type="match status" value="1"/>
</dbReference>
<feature type="modified residue" description="4-aspartylphosphate" evidence="6 8">
    <location>
        <position position="59"/>
    </location>
</feature>
<evidence type="ECO:0000256" key="2">
    <source>
        <dbReference type="ARBA" id="ARBA00022500"/>
    </source>
</evidence>
<dbReference type="SUPFAM" id="SSF52172">
    <property type="entry name" value="CheY-like"/>
    <property type="match status" value="1"/>
</dbReference>
<comment type="domain">
    <text evidence="6">Contains a C-terminal catalytic domain, and an N-terminal region which modulates catalytic activity.</text>
</comment>
<dbReference type="EMBL" id="CP087994">
    <property type="protein sequence ID" value="UYO61576.1"/>
    <property type="molecule type" value="Genomic_DNA"/>
</dbReference>
<evidence type="ECO:0000259" key="9">
    <source>
        <dbReference type="PROSITE" id="PS50110"/>
    </source>
</evidence>